<dbReference type="CDD" id="cd02440">
    <property type="entry name" value="AdoMet_MTases"/>
    <property type="match status" value="1"/>
</dbReference>
<proteinExistence type="predicted"/>
<accession>A0A1H5HTK9</accession>
<reference evidence="3" key="1">
    <citation type="submission" date="2016-10" db="EMBL/GenBank/DDBJ databases">
        <authorList>
            <person name="Varghese N."/>
            <person name="Submissions S."/>
        </authorList>
    </citation>
    <scope>NUCLEOTIDE SEQUENCE [LARGE SCALE GENOMIC DNA]</scope>
    <source>
        <strain evidence="3">DSM 21368</strain>
    </source>
</reference>
<dbReference type="InterPro" id="IPR029063">
    <property type="entry name" value="SAM-dependent_MTases_sf"/>
</dbReference>
<protein>
    <submittedName>
        <fullName evidence="2">Methyltransferase domain-containing protein</fullName>
    </submittedName>
</protein>
<evidence type="ECO:0000259" key="1">
    <source>
        <dbReference type="Pfam" id="PF13847"/>
    </source>
</evidence>
<evidence type="ECO:0000313" key="2">
    <source>
        <dbReference type="EMBL" id="SEE31041.1"/>
    </source>
</evidence>
<gene>
    <name evidence="2" type="ORF">SAMN04488554_2057</name>
</gene>
<dbReference type="PANTHER" id="PTHR43591">
    <property type="entry name" value="METHYLTRANSFERASE"/>
    <property type="match status" value="1"/>
</dbReference>
<dbReference type="GO" id="GO:0032259">
    <property type="term" value="P:methylation"/>
    <property type="evidence" value="ECO:0007669"/>
    <property type="project" value="UniProtKB-KW"/>
</dbReference>
<dbReference type="GO" id="GO:0008168">
    <property type="term" value="F:methyltransferase activity"/>
    <property type="evidence" value="ECO:0007669"/>
    <property type="project" value="UniProtKB-KW"/>
</dbReference>
<dbReference type="Gene3D" id="3.40.50.150">
    <property type="entry name" value="Vaccinia Virus protein VP39"/>
    <property type="match status" value="1"/>
</dbReference>
<keyword evidence="3" id="KW-1185">Reference proteome</keyword>
<feature type="domain" description="Methyltransferase" evidence="1">
    <location>
        <begin position="36"/>
        <end position="164"/>
    </location>
</feature>
<dbReference type="OrthoDB" id="9795634at2"/>
<dbReference type="Proteomes" id="UP000199220">
    <property type="component" value="Unassembled WGS sequence"/>
</dbReference>
<dbReference type="STRING" id="648782.SAMN04488554_2057"/>
<dbReference type="Pfam" id="PF13847">
    <property type="entry name" value="Methyltransf_31"/>
    <property type="match status" value="1"/>
</dbReference>
<dbReference type="SUPFAM" id="SSF53335">
    <property type="entry name" value="S-adenosyl-L-methionine-dependent methyltransferases"/>
    <property type="match status" value="1"/>
</dbReference>
<dbReference type="RefSeq" id="WP_089772817.1">
    <property type="nucleotide sequence ID" value="NZ_FNTX01000001.1"/>
</dbReference>
<dbReference type="EMBL" id="FNTX01000001">
    <property type="protein sequence ID" value="SEE31041.1"/>
    <property type="molecule type" value="Genomic_DNA"/>
</dbReference>
<dbReference type="AlphaFoldDB" id="A0A1H5HTK9"/>
<keyword evidence="2" id="KW-0489">Methyltransferase</keyword>
<sequence>MERVDTYTHGHHESVLASHGWRTAENSAGYLLPLLEENTDLLDVGCGPGTITVGLAQKVFPGRVMGLDRSTDVLLKASELAEAHSVENVQFEQGDVYDLPYAKGAFDVVHAHQVLQHLSDPVAALREMARVTRHGGMIAVRDADYAAMSWYPEVPGLDRWRELYHQVTRAHGAQADAGRRLVAWANKAGFTDTSPSAGVWCYAGEDDRQWWSHTWAERVEKSAFARHALDGGFSTTDELAEIATAWREWGADEDAWFAVVHGELLIRV</sequence>
<evidence type="ECO:0000313" key="3">
    <source>
        <dbReference type="Proteomes" id="UP000199220"/>
    </source>
</evidence>
<name>A0A1H5HTK9_9MICO</name>
<dbReference type="PANTHER" id="PTHR43591:SF24">
    <property type="entry name" value="2-METHOXY-6-POLYPRENYL-1,4-BENZOQUINOL METHYLASE, MITOCHONDRIAL"/>
    <property type="match status" value="1"/>
</dbReference>
<dbReference type="InterPro" id="IPR025714">
    <property type="entry name" value="Methyltranfer_dom"/>
</dbReference>
<organism evidence="2 3">
    <name type="scientific">Ruania alba</name>
    <dbReference type="NCBI Taxonomy" id="648782"/>
    <lineage>
        <taxon>Bacteria</taxon>
        <taxon>Bacillati</taxon>
        <taxon>Actinomycetota</taxon>
        <taxon>Actinomycetes</taxon>
        <taxon>Micrococcales</taxon>
        <taxon>Ruaniaceae</taxon>
        <taxon>Ruania</taxon>
    </lineage>
</organism>
<keyword evidence="2" id="KW-0808">Transferase</keyword>